<evidence type="ECO:0000256" key="2">
    <source>
        <dbReference type="ARBA" id="ARBA00011741"/>
    </source>
</evidence>
<evidence type="ECO:0000313" key="5">
    <source>
        <dbReference type="Proteomes" id="UP000199046"/>
    </source>
</evidence>
<name>A0A1I1KKE8_9GAMM</name>
<evidence type="ECO:0000256" key="3">
    <source>
        <dbReference type="ARBA" id="ARBA00022905"/>
    </source>
</evidence>
<accession>A0A1I1KKE8</accession>
<protein>
    <submittedName>
        <fullName evidence="4">Pyrroloquinoline quinone biosynthesis protein D</fullName>
    </submittedName>
</protein>
<reference evidence="5" key="1">
    <citation type="submission" date="2016-10" db="EMBL/GenBank/DDBJ databases">
        <authorList>
            <person name="Varghese N."/>
            <person name="Submissions S."/>
        </authorList>
    </citation>
    <scope>NUCLEOTIDE SEQUENCE [LARGE SCALE GENOMIC DNA]</scope>
    <source>
        <strain evidence="5">DSM 23439</strain>
    </source>
</reference>
<dbReference type="STRING" id="402385.SAMN05421848_2031"/>
<dbReference type="NCBIfam" id="TIGR03859">
    <property type="entry name" value="PQQ_PqqD"/>
    <property type="match status" value="1"/>
</dbReference>
<dbReference type="InterPro" id="IPR022479">
    <property type="entry name" value="PqqD_bac"/>
</dbReference>
<dbReference type="InterPro" id="IPR041881">
    <property type="entry name" value="PqqD_sf"/>
</dbReference>
<dbReference type="UniPathway" id="UPA00539"/>
<dbReference type="Proteomes" id="UP000199046">
    <property type="component" value="Unassembled WGS sequence"/>
</dbReference>
<dbReference type="RefSeq" id="WP_090133581.1">
    <property type="nucleotide sequence ID" value="NZ_FOLY01000004.1"/>
</dbReference>
<keyword evidence="3" id="KW-0884">PQQ biosynthesis</keyword>
<evidence type="ECO:0000313" key="4">
    <source>
        <dbReference type="EMBL" id="SFC61131.1"/>
    </source>
</evidence>
<dbReference type="Pfam" id="PF05402">
    <property type="entry name" value="PqqD"/>
    <property type="match status" value="1"/>
</dbReference>
<dbReference type="GO" id="GO:0048038">
    <property type="term" value="F:quinone binding"/>
    <property type="evidence" value="ECO:0007669"/>
    <property type="project" value="InterPro"/>
</dbReference>
<dbReference type="InterPro" id="IPR008792">
    <property type="entry name" value="PQQD"/>
</dbReference>
<keyword evidence="5" id="KW-1185">Reference proteome</keyword>
<organism evidence="4 5">
    <name type="scientific">Kushneria avicenniae</name>
    <dbReference type="NCBI Taxonomy" id="402385"/>
    <lineage>
        <taxon>Bacteria</taxon>
        <taxon>Pseudomonadati</taxon>
        <taxon>Pseudomonadota</taxon>
        <taxon>Gammaproteobacteria</taxon>
        <taxon>Oceanospirillales</taxon>
        <taxon>Halomonadaceae</taxon>
        <taxon>Kushneria</taxon>
    </lineage>
</organism>
<proteinExistence type="predicted"/>
<dbReference type="EMBL" id="FOLY01000004">
    <property type="protein sequence ID" value="SFC61131.1"/>
    <property type="molecule type" value="Genomic_DNA"/>
</dbReference>
<dbReference type="GO" id="GO:0018189">
    <property type="term" value="P:pyrroloquinoline quinone biosynthetic process"/>
    <property type="evidence" value="ECO:0007669"/>
    <property type="project" value="UniProtKB-UniPathway"/>
</dbReference>
<comment type="subunit">
    <text evidence="2">Monomer. Interacts with PqqE.</text>
</comment>
<comment type="pathway">
    <text evidence="1">Cofactor biosynthesis; pyrroloquinoline quinone biosynthesis.</text>
</comment>
<sequence>MSEGLNDHAVVRLPRGVRMRHDAARGGWVLLAPERIFQLDEIAHAIMSRVDGERSVSRIVDALAADFDAERGRIRHDVLALFHALIDRGVLEVTS</sequence>
<evidence type="ECO:0000256" key="1">
    <source>
        <dbReference type="ARBA" id="ARBA00004886"/>
    </source>
</evidence>
<dbReference type="AlphaFoldDB" id="A0A1I1KKE8"/>
<gene>
    <name evidence="4" type="ORF">SAMN05421848_2031</name>
</gene>
<dbReference type="Gene3D" id="1.10.10.1150">
    <property type="entry name" value="Coenzyme PQQ synthesis protein D (PqqD)"/>
    <property type="match status" value="1"/>
</dbReference>
<dbReference type="OrthoDB" id="7356791at2"/>